<dbReference type="PANTHER" id="PTHR41260">
    <property type="entry name" value="PROTEIN ECSC"/>
    <property type="match status" value="1"/>
</dbReference>
<dbReference type="Proteomes" id="UP000322524">
    <property type="component" value="Unassembled WGS sequence"/>
</dbReference>
<gene>
    <name evidence="1" type="ORF">FZC76_11220</name>
</gene>
<sequence>METKETLQNELKLIEKWEKDQKGLWLWERIGRIPFKLLDRLTPRFIQGKIGSLLDELGSFIQNGGSYLSSEKSVFHYFEKKTGRTITSLKDFQEVPVVEMKEASLELGKTRKNAATIQGASTGIGGIFTLVIDIPAILAISLKTLQEIAILHGYDPKEKAERIFILKCLQFTSADIVGKQAILNELVDFSNEEMKSKEVFSQLQGWREVTVSFTESFGWKKLFQLVPVAGILFGAFANRTMVSDLTEAGTMLYQKRRIMERVERLEVQTEKTKES</sequence>
<protein>
    <submittedName>
        <fullName evidence="1">EcsC family protein</fullName>
    </submittedName>
</protein>
<dbReference type="EMBL" id="VTEV01000004">
    <property type="protein sequence ID" value="TYS68300.1"/>
    <property type="molecule type" value="Genomic_DNA"/>
</dbReference>
<evidence type="ECO:0000313" key="2">
    <source>
        <dbReference type="Proteomes" id="UP000322524"/>
    </source>
</evidence>
<evidence type="ECO:0000313" key="1">
    <source>
        <dbReference type="EMBL" id="TYS68300.1"/>
    </source>
</evidence>
<name>A0A5D4SY05_9BACI</name>
<organism evidence="1 2">
    <name type="scientific">Sutcliffiella horikoshii</name>
    <dbReference type="NCBI Taxonomy" id="79883"/>
    <lineage>
        <taxon>Bacteria</taxon>
        <taxon>Bacillati</taxon>
        <taxon>Bacillota</taxon>
        <taxon>Bacilli</taxon>
        <taxon>Bacillales</taxon>
        <taxon>Bacillaceae</taxon>
        <taxon>Sutcliffiella</taxon>
    </lineage>
</organism>
<dbReference type="InterPro" id="IPR024787">
    <property type="entry name" value="EcsC"/>
</dbReference>
<dbReference type="OrthoDB" id="2737310at2"/>
<proteinExistence type="predicted"/>
<dbReference type="RefSeq" id="WP_148988274.1">
    <property type="nucleotide sequence ID" value="NZ_VTEV01000004.1"/>
</dbReference>
<dbReference type="Pfam" id="PF12787">
    <property type="entry name" value="EcsC"/>
    <property type="match status" value="1"/>
</dbReference>
<dbReference type="PANTHER" id="PTHR41260:SF1">
    <property type="entry name" value="PROTEIN ECSC"/>
    <property type="match status" value="1"/>
</dbReference>
<accession>A0A5D4SY05</accession>
<dbReference type="AlphaFoldDB" id="A0A5D4SY05"/>
<comment type="caution">
    <text evidence="1">The sequence shown here is derived from an EMBL/GenBank/DDBJ whole genome shotgun (WGS) entry which is preliminary data.</text>
</comment>
<reference evidence="1 2" key="1">
    <citation type="submission" date="2019-08" db="EMBL/GenBank/DDBJ databases">
        <title>Bacillus genomes from the desert of Cuatro Cienegas, Coahuila.</title>
        <authorList>
            <person name="Olmedo-Alvarez G."/>
        </authorList>
    </citation>
    <scope>NUCLEOTIDE SEQUENCE [LARGE SCALE GENOMIC DNA]</scope>
    <source>
        <strain evidence="1 2">CH28_1T</strain>
    </source>
</reference>